<dbReference type="InterPro" id="IPR000873">
    <property type="entry name" value="AMP-dep_synth/lig_dom"/>
</dbReference>
<evidence type="ECO:0000256" key="2">
    <source>
        <dbReference type="ARBA" id="ARBA00022553"/>
    </source>
</evidence>
<dbReference type="Pfam" id="PF00550">
    <property type="entry name" value="PP-binding"/>
    <property type="match status" value="1"/>
</dbReference>
<dbReference type="InterPro" id="IPR036291">
    <property type="entry name" value="NAD(P)-bd_dom_sf"/>
</dbReference>
<dbReference type="InterPro" id="IPR036736">
    <property type="entry name" value="ACP-like_sf"/>
</dbReference>
<comment type="caution">
    <text evidence="4">The sequence shown here is derived from an EMBL/GenBank/DDBJ whole genome shotgun (WGS) entry which is preliminary data.</text>
</comment>
<dbReference type="PROSITE" id="PS50075">
    <property type="entry name" value="CARRIER"/>
    <property type="match status" value="1"/>
</dbReference>
<dbReference type="SMART" id="SM00823">
    <property type="entry name" value="PKS_PP"/>
    <property type="match status" value="1"/>
</dbReference>
<keyword evidence="5" id="KW-1185">Reference proteome</keyword>
<dbReference type="PANTHER" id="PTHR43439">
    <property type="entry name" value="PHENYLACETATE-COENZYME A LIGASE"/>
    <property type="match status" value="1"/>
</dbReference>
<dbReference type="Pfam" id="PF00501">
    <property type="entry name" value="AMP-binding"/>
    <property type="match status" value="1"/>
</dbReference>
<dbReference type="Gene3D" id="3.40.50.720">
    <property type="entry name" value="NAD(P)-binding Rossmann-like Domain"/>
    <property type="match status" value="1"/>
</dbReference>
<sequence>MKPHKIPSYVSYSNGQSVPNYYKSVTNFMNIQCALYANHSYVSYYTNKRYETLTYAQVDRLATNIACQLVNATKDVETISFIGDHSADYLITMLAILKLRIPMLAISPRTSEAGVVNLLKKTCATLLIVTSNYEAMANCLSMQCSNLKTIVLQPLNIHRLLKKPIDANHVRLLDYEFSDDDITKTALIFHTSGSVSLPKPNFLSNMYLFNMMSPFHRLITAEKGLRDLDENDTFLACTPLYHIFGFFPIFGASFVGGKAVFMEKLQSSQEEIHFALESNKCTIMSAPPIIYEQMIDHLKKIKDFSTVNRLLVAAFGGAPLKYESGEWLQRHGVNVRDMYGTTESGGSMSSNLDPSCKNWGSVAPFLKDGDGKYYHVFETEDELEPDIKHLYIRGDSPNLATGIANRADGGYDTNDLFRENTKFPGYYNYVGRRDDMLIMENGEKTDPVPMEATIRQDPIIKQVAVIGHGRQCTAALIEIDMDYAKRVSPEEIIMTVHLAIKRANEECFNKHSVILPQMVKILPFEKTLPFTDKGTVIRKKAELEYIDIVEKLYKDFLQGPSRDFDKSKETVNWTSDQVESFIISCAVKVLDVDSSTFLDRSQSFFYYGLDSLTCIQFRNLIAEYFDNVPLNFLYQYTSVESVCKALTNKTEEHSELVERGYQQTQQLAIDYIERSKRDFYVASNTYSDKQDKVIMLTGATGSLGSFILRDLLLDRSVKKVYVMIRDKPGQLMMTRLIQAFESRFLDTSLLKNERVKVLRMQLNEPFLGFSDEKYFELKNEVTIIQHCGWLLDFNMTIDYYDKECIAPFYNLIRFAYRQVNPMHVHFISSVSASAGYGNDTVPEEPLRLDSHVAMPLGYAQSKFVIETLFNYLMTEKKFPCYVERVGQVCGDSENGVWNTSEQYPLMLVGGGSRMRKMPDLDIMVDWIPVDYAAASITDIMLKTAYFSANKDQSVYHIVNPGLVKWRDVLESIKKTGMRFEIVSPLEWLDALAKDGNNPAFKLVGFYQESFFQSLKMPVWETYKTSAVTSMIDKAPVIDFRLFSKSFDRWQSMGFYKPVI</sequence>
<dbReference type="SUPFAM" id="SSF56801">
    <property type="entry name" value="Acetyl-CoA synthetase-like"/>
    <property type="match status" value="1"/>
</dbReference>
<evidence type="ECO:0000313" key="5">
    <source>
        <dbReference type="Proteomes" id="UP000613177"/>
    </source>
</evidence>
<feature type="domain" description="Carrier" evidence="3">
    <location>
        <begin position="576"/>
        <end position="650"/>
    </location>
</feature>
<name>A0A8H7SPU2_9FUNG</name>
<reference evidence="4" key="1">
    <citation type="submission" date="2021-01" db="EMBL/GenBank/DDBJ databases">
        <title>Metabolic potential, ecology and presence of endohyphal bacteria is reflected in genomic diversity of Mucoromycotina.</title>
        <authorList>
            <person name="Muszewska A."/>
            <person name="Okrasinska A."/>
            <person name="Steczkiewicz K."/>
            <person name="Drgas O."/>
            <person name="Orlowska M."/>
            <person name="Perlinska-Lenart U."/>
            <person name="Aleksandrzak-Piekarczyk T."/>
            <person name="Szatraj K."/>
            <person name="Zielenkiewicz U."/>
            <person name="Pilsyk S."/>
            <person name="Malc E."/>
            <person name="Mieczkowski P."/>
            <person name="Kruszewska J.S."/>
            <person name="Biernat P."/>
            <person name="Pawlowska J."/>
        </authorList>
    </citation>
    <scope>NUCLEOTIDE SEQUENCE</scope>
    <source>
        <strain evidence="4">WA0000018081</strain>
    </source>
</reference>
<dbReference type="PANTHER" id="PTHR43439:SF2">
    <property type="entry name" value="ENZYME, PUTATIVE (JCVI)-RELATED"/>
    <property type="match status" value="1"/>
</dbReference>
<gene>
    <name evidence="4" type="ORF">INT48_007434</name>
</gene>
<evidence type="ECO:0000313" key="4">
    <source>
        <dbReference type="EMBL" id="KAG2233404.1"/>
    </source>
</evidence>
<dbReference type="InterPro" id="IPR009081">
    <property type="entry name" value="PP-bd_ACP"/>
</dbReference>
<evidence type="ECO:0000259" key="3">
    <source>
        <dbReference type="PROSITE" id="PS50075"/>
    </source>
</evidence>
<dbReference type="InterPro" id="IPR042099">
    <property type="entry name" value="ANL_N_sf"/>
</dbReference>
<evidence type="ECO:0000256" key="1">
    <source>
        <dbReference type="ARBA" id="ARBA00022450"/>
    </source>
</evidence>
<dbReference type="Pfam" id="PF23562">
    <property type="entry name" value="AMP-binding_C_3"/>
    <property type="match status" value="1"/>
</dbReference>
<protein>
    <recommendedName>
        <fullName evidence="3">Carrier domain-containing protein</fullName>
    </recommendedName>
</protein>
<proteinExistence type="predicted"/>
<dbReference type="InterPro" id="IPR051414">
    <property type="entry name" value="Adenylate-forming_Reductase"/>
</dbReference>
<dbReference type="InterPro" id="IPR020806">
    <property type="entry name" value="PKS_PP-bd"/>
</dbReference>
<dbReference type="Gene3D" id="3.40.50.12780">
    <property type="entry name" value="N-terminal domain of ligase-like"/>
    <property type="match status" value="1"/>
</dbReference>
<dbReference type="Proteomes" id="UP000613177">
    <property type="component" value="Unassembled WGS sequence"/>
</dbReference>
<dbReference type="SUPFAM" id="SSF51735">
    <property type="entry name" value="NAD(P)-binding Rossmann-fold domains"/>
    <property type="match status" value="1"/>
</dbReference>
<dbReference type="EMBL" id="JAEPRE010000080">
    <property type="protein sequence ID" value="KAG2233404.1"/>
    <property type="molecule type" value="Genomic_DNA"/>
</dbReference>
<accession>A0A8H7SPU2</accession>
<dbReference type="Gene3D" id="1.10.1200.10">
    <property type="entry name" value="ACP-like"/>
    <property type="match status" value="1"/>
</dbReference>
<dbReference type="InterPro" id="IPR013120">
    <property type="entry name" value="FAR_NAD-bd"/>
</dbReference>
<keyword evidence="2" id="KW-0597">Phosphoprotein</keyword>
<dbReference type="Pfam" id="PF07993">
    <property type="entry name" value="NAD_binding_4"/>
    <property type="match status" value="1"/>
</dbReference>
<dbReference type="SUPFAM" id="SSF47336">
    <property type="entry name" value="ACP-like"/>
    <property type="match status" value="1"/>
</dbReference>
<organism evidence="4 5">
    <name type="scientific">Thamnidium elegans</name>
    <dbReference type="NCBI Taxonomy" id="101142"/>
    <lineage>
        <taxon>Eukaryota</taxon>
        <taxon>Fungi</taxon>
        <taxon>Fungi incertae sedis</taxon>
        <taxon>Mucoromycota</taxon>
        <taxon>Mucoromycotina</taxon>
        <taxon>Mucoromycetes</taxon>
        <taxon>Mucorales</taxon>
        <taxon>Mucorineae</taxon>
        <taxon>Mucoraceae</taxon>
        <taxon>Thamnidium</taxon>
    </lineage>
</organism>
<dbReference type="GO" id="GO:0031177">
    <property type="term" value="F:phosphopantetheine binding"/>
    <property type="evidence" value="ECO:0007669"/>
    <property type="project" value="InterPro"/>
</dbReference>
<dbReference type="AlphaFoldDB" id="A0A8H7SPU2"/>
<keyword evidence="1" id="KW-0596">Phosphopantetheine</keyword>